<sequence>MLVSRNSVLGPKLHCRAYVLVHRFSYPLGQTRIFVRIVIATAREVPIRNRHFDPVGTRSDLEISGPVPKFISGSVVAGYDAIAYGHPLAQTGITFSSFIGIAYKAPIRNRNSEALVTPYCLSNVSLDHVNPWRGNHTESSGHSDRKLCSTPRENSSPGCRYGCTNITDIVTPSKLFPPLQ</sequence>
<evidence type="ECO:0000313" key="2">
    <source>
        <dbReference type="EMBL" id="MQL76099.1"/>
    </source>
</evidence>
<organism evidence="2 3">
    <name type="scientific">Colocasia esculenta</name>
    <name type="common">Wild taro</name>
    <name type="synonym">Arum esculentum</name>
    <dbReference type="NCBI Taxonomy" id="4460"/>
    <lineage>
        <taxon>Eukaryota</taxon>
        <taxon>Viridiplantae</taxon>
        <taxon>Streptophyta</taxon>
        <taxon>Embryophyta</taxon>
        <taxon>Tracheophyta</taxon>
        <taxon>Spermatophyta</taxon>
        <taxon>Magnoliopsida</taxon>
        <taxon>Liliopsida</taxon>
        <taxon>Araceae</taxon>
        <taxon>Aroideae</taxon>
        <taxon>Colocasieae</taxon>
        <taxon>Colocasia</taxon>
    </lineage>
</organism>
<protein>
    <submittedName>
        <fullName evidence="2">Uncharacterized protein</fullName>
    </submittedName>
</protein>
<gene>
    <name evidence="2" type="ORF">Taro_008475</name>
</gene>
<name>A0A843U736_COLES</name>
<accession>A0A843U736</accession>
<comment type="caution">
    <text evidence="2">The sequence shown here is derived from an EMBL/GenBank/DDBJ whole genome shotgun (WGS) entry which is preliminary data.</text>
</comment>
<evidence type="ECO:0000256" key="1">
    <source>
        <dbReference type="SAM" id="MobiDB-lite"/>
    </source>
</evidence>
<proteinExistence type="predicted"/>
<dbReference type="EMBL" id="NMUH01000280">
    <property type="protein sequence ID" value="MQL76099.1"/>
    <property type="molecule type" value="Genomic_DNA"/>
</dbReference>
<dbReference type="AlphaFoldDB" id="A0A843U736"/>
<evidence type="ECO:0000313" key="3">
    <source>
        <dbReference type="Proteomes" id="UP000652761"/>
    </source>
</evidence>
<feature type="region of interest" description="Disordered" evidence="1">
    <location>
        <begin position="135"/>
        <end position="156"/>
    </location>
</feature>
<feature type="compositionally biased region" description="Basic and acidic residues" evidence="1">
    <location>
        <begin position="135"/>
        <end position="147"/>
    </location>
</feature>
<keyword evidence="3" id="KW-1185">Reference proteome</keyword>
<reference evidence="2" key="1">
    <citation type="submission" date="2017-07" db="EMBL/GenBank/DDBJ databases">
        <title>Taro Niue Genome Assembly and Annotation.</title>
        <authorList>
            <person name="Atibalentja N."/>
            <person name="Keating K."/>
            <person name="Fields C.J."/>
        </authorList>
    </citation>
    <scope>NUCLEOTIDE SEQUENCE</scope>
    <source>
        <strain evidence="2">Niue_2</strain>
        <tissue evidence="2">Leaf</tissue>
    </source>
</reference>
<dbReference type="Proteomes" id="UP000652761">
    <property type="component" value="Unassembled WGS sequence"/>
</dbReference>